<dbReference type="Proteomes" id="UP000294325">
    <property type="component" value="Chromosome"/>
</dbReference>
<dbReference type="KEGG" id="nwr:E3U44_09755"/>
<evidence type="ECO:0000256" key="1">
    <source>
        <dbReference type="ARBA" id="ARBA00000085"/>
    </source>
</evidence>
<dbReference type="InterPro" id="IPR011006">
    <property type="entry name" value="CheY-like_superfamily"/>
</dbReference>
<dbReference type="SMART" id="SM00388">
    <property type="entry name" value="HisKA"/>
    <property type="match status" value="1"/>
</dbReference>
<dbReference type="InterPro" id="IPR003594">
    <property type="entry name" value="HATPase_dom"/>
</dbReference>
<protein>
    <recommendedName>
        <fullName evidence="2">histidine kinase</fullName>
        <ecNumber evidence="2">2.7.13.3</ecNumber>
    </recommendedName>
</protein>
<dbReference type="PANTHER" id="PTHR43547">
    <property type="entry name" value="TWO-COMPONENT HISTIDINE KINASE"/>
    <property type="match status" value="1"/>
</dbReference>
<dbReference type="SMART" id="SM00448">
    <property type="entry name" value="REC"/>
    <property type="match status" value="1"/>
</dbReference>
<dbReference type="Gene3D" id="3.30.565.10">
    <property type="entry name" value="Histidine kinase-like ATPase, C-terminal domain"/>
    <property type="match status" value="1"/>
</dbReference>
<feature type="domain" description="Response regulatory" evidence="9">
    <location>
        <begin position="393"/>
        <end position="509"/>
    </location>
</feature>
<dbReference type="InterPro" id="IPR003661">
    <property type="entry name" value="HisK_dim/P_dom"/>
</dbReference>
<dbReference type="PANTHER" id="PTHR43547:SF2">
    <property type="entry name" value="HYBRID SIGNAL TRANSDUCTION HISTIDINE KINASE C"/>
    <property type="match status" value="1"/>
</dbReference>
<name>A0A4P7C1K7_9GAMM</name>
<evidence type="ECO:0000256" key="4">
    <source>
        <dbReference type="ARBA" id="ARBA00022679"/>
    </source>
</evidence>
<dbReference type="GO" id="GO:0000155">
    <property type="term" value="F:phosphorelay sensor kinase activity"/>
    <property type="evidence" value="ECO:0007669"/>
    <property type="project" value="InterPro"/>
</dbReference>
<dbReference type="Pfam" id="PF00072">
    <property type="entry name" value="Response_reg"/>
    <property type="match status" value="1"/>
</dbReference>
<dbReference type="OrthoDB" id="9813151at2"/>
<dbReference type="CDD" id="cd00075">
    <property type="entry name" value="HATPase"/>
    <property type="match status" value="1"/>
</dbReference>
<dbReference type="Gene3D" id="3.40.50.2300">
    <property type="match status" value="2"/>
</dbReference>
<dbReference type="FunFam" id="3.30.565.10:FF:000006">
    <property type="entry name" value="Sensor histidine kinase WalK"/>
    <property type="match status" value="1"/>
</dbReference>
<dbReference type="InterPro" id="IPR005467">
    <property type="entry name" value="His_kinase_dom"/>
</dbReference>
<evidence type="ECO:0000256" key="2">
    <source>
        <dbReference type="ARBA" id="ARBA00012438"/>
    </source>
</evidence>
<dbReference type="RefSeq" id="WP_134357954.1">
    <property type="nucleotide sequence ID" value="NZ_CP038033.1"/>
</dbReference>
<evidence type="ECO:0000256" key="7">
    <source>
        <dbReference type="SAM" id="MobiDB-lite"/>
    </source>
</evidence>
<evidence type="ECO:0000259" key="9">
    <source>
        <dbReference type="PROSITE" id="PS50110"/>
    </source>
</evidence>
<dbReference type="PROSITE" id="PS50109">
    <property type="entry name" value="HIS_KIN"/>
    <property type="match status" value="1"/>
</dbReference>
<dbReference type="EC" id="2.7.13.3" evidence="2"/>
<dbReference type="SUPFAM" id="SSF55874">
    <property type="entry name" value="ATPase domain of HSP90 chaperone/DNA topoisomerase II/histidine kinase"/>
    <property type="match status" value="1"/>
</dbReference>
<dbReference type="PROSITE" id="PS50110">
    <property type="entry name" value="RESPONSE_REGULATORY"/>
    <property type="match status" value="1"/>
</dbReference>
<organism evidence="10 11">
    <name type="scientific">Nitrosococcus wardiae</name>
    <dbReference type="NCBI Taxonomy" id="1814290"/>
    <lineage>
        <taxon>Bacteria</taxon>
        <taxon>Pseudomonadati</taxon>
        <taxon>Pseudomonadota</taxon>
        <taxon>Gammaproteobacteria</taxon>
        <taxon>Chromatiales</taxon>
        <taxon>Chromatiaceae</taxon>
        <taxon>Nitrosococcus</taxon>
    </lineage>
</organism>
<dbReference type="PRINTS" id="PR00344">
    <property type="entry name" value="BCTRLSENSOR"/>
</dbReference>
<dbReference type="SUPFAM" id="SSF52172">
    <property type="entry name" value="CheY-like"/>
    <property type="match status" value="2"/>
</dbReference>
<dbReference type="SMART" id="SM00387">
    <property type="entry name" value="HATPase_c"/>
    <property type="match status" value="1"/>
</dbReference>
<feature type="region of interest" description="Disordered" evidence="7">
    <location>
        <begin position="509"/>
        <end position="530"/>
    </location>
</feature>
<feature type="domain" description="Histidine kinase" evidence="8">
    <location>
        <begin position="154"/>
        <end position="373"/>
    </location>
</feature>
<dbReference type="InterPro" id="IPR001789">
    <property type="entry name" value="Sig_transdc_resp-reg_receiver"/>
</dbReference>
<keyword evidence="5" id="KW-0418">Kinase</keyword>
<keyword evidence="11" id="KW-1185">Reference proteome</keyword>
<reference evidence="10 11" key="1">
    <citation type="submission" date="2019-03" db="EMBL/GenBank/DDBJ databases">
        <title>The genome sequence of Nitrosococcus wardiae strain D1FHST reveals the archetypal metabolic capacity of ammonia-oxidizing Gammaproteobacteria.</title>
        <authorList>
            <person name="Wang L."/>
            <person name="Lim C.K."/>
            <person name="Hanson T.E."/>
            <person name="Dang H."/>
            <person name="Klotz M.G."/>
        </authorList>
    </citation>
    <scope>NUCLEOTIDE SEQUENCE [LARGE SCALE GENOMIC DNA]</scope>
    <source>
        <strain evidence="10 11">D1FHS</strain>
    </source>
</reference>
<evidence type="ECO:0000313" key="11">
    <source>
        <dbReference type="Proteomes" id="UP000294325"/>
    </source>
</evidence>
<dbReference type="CDD" id="cd00082">
    <property type="entry name" value="HisKA"/>
    <property type="match status" value="1"/>
</dbReference>
<dbReference type="Gene3D" id="1.10.287.130">
    <property type="match status" value="1"/>
</dbReference>
<keyword evidence="4" id="KW-0808">Transferase</keyword>
<dbReference type="EMBL" id="CP038033">
    <property type="protein sequence ID" value="QBQ54762.1"/>
    <property type="molecule type" value="Genomic_DNA"/>
</dbReference>
<gene>
    <name evidence="10" type="ORF">E3U44_09755</name>
</gene>
<evidence type="ECO:0000313" key="10">
    <source>
        <dbReference type="EMBL" id="QBQ54762.1"/>
    </source>
</evidence>
<accession>A0A4P7C1K7</accession>
<dbReference type="GO" id="GO:0005886">
    <property type="term" value="C:plasma membrane"/>
    <property type="evidence" value="ECO:0007669"/>
    <property type="project" value="UniProtKB-ARBA"/>
</dbReference>
<dbReference type="SUPFAM" id="SSF47384">
    <property type="entry name" value="Homodimeric domain of signal transducing histidine kinase"/>
    <property type="match status" value="1"/>
</dbReference>
<dbReference type="CDD" id="cd17580">
    <property type="entry name" value="REC_2_DhkD-like"/>
    <property type="match status" value="1"/>
</dbReference>
<comment type="catalytic activity">
    <reaction evidence="1">
        <text>ATP + protein L-histidine = ADP + protein N-phospho-L-histidine.</text>
        <dbReference type="EC" id="2.7.13.3"/>
    </reaction>
</comment>
<sequence length="530" mass="58552">MDESILIHCVLRKDAQYTQDILTRHNFRAVSYLSMKDLANTLDEDSVAVVLTSESLQSPGVEVLFEKLETQPAWSAVPIIVLTAGEEISRANLPILQRLEAQQTVSFLDRPVRIKTLVSAVRAAYQARIRQYQVRDLLLQLEQAVANRDEFLAMLGHELRNPLAPIQNATELLSLSGQPLTGEQQWAFDMIRRQTGQLIRLVDDLLDVARITRGKVNLQRAPVTIDEIIRQAAEQIMPLTKQRGQALLITAPDTPLTVNGDTARLAQALGNLLQNAAKYSDKGSRIWLQAEQENDQVTIRVRDEGIGIPPENVESVFNLFSQGERSLDRSLGGLGIGLTVVRKLVEMHGGTVHAFSEGPGKGSEFTLRLPLAAGNQQAKESVTNDSPTHATRHILVVDDNPDVANSFAKILELLGHRVSISYKGSNALQRAAEDPPDVIFLDLGMPGLNGFEIARRLRRLDMEQRPVLVAMTGYAQAEDIRQARAAGFDHHLRKPVDMAQVQEIIANFSGLQSPQGPGPLVGRPLKPREE</sequence>
<evidence type="ECO:0000256" key="5">
    <source>
        <dbReference type="ARBA" id="ARBA00022777"/>
    </source>
</evidence>
<evidence type="ECO:0000259" key="8">
    <source>
        <dbReference type="PROSITE" id="PS50109"/>
    </source>
</evidence>
<dbReference type="InterPro" id="IPR036097">
    <property type="entry name" value="HisK_dim/P_sf"/>
</dbReference>
<dbReference type="InterPro" id="IPR036890">
    <property type="entry name" value="HATPase_C_sf"/>
</dbReference>
<proteinExistence type="predicted"/>
<evidence type="ECO:0000256" key="6">
    <source>
        <dbReference type="PROSITE-ProRule" id="PRU00169"/>
    </source>
</evidence>
<dbReference type="InterPro" id="IPR004358">
    <property type="entry name" value="Sig_transdc_His_kin-like_C"/>
</dbReference>
<dbReference type="Pfam" id="PF02518">
    <property type="entry name" value="HATPase_c"/>
    <property type="match status" value="1"/>
</dbReference>
<keyword evidence="3 6" id="KW-0597">Phosphoprotein</keyword>
<dbReference type="Pfam" id="PF00512">
    <property type="entry name" value="HisKA"/>
    <property type="match status" value="1"/>
</dbReference>
<feature type="modified residue" description="4-aspartylphosphate" evidence="6">
    <location>
        <position position="442"/>
    </location>
</feature>
<evidence type="ECO:0000256" key="3">
    <source>
        <dbReference type="ARBA" id="ARBA00022553"/>
    </source>
</evidence>
<dbReference type="AlphaFoldDB" id="A0A4P7C1K7"/>